<dbReference type="Proteomes" id="UP001553843">
    <property type="component" value="Unassembled WGS sequence"/>
</dbReference>
<keyword evidence="1" id="KW-0812">Transmembrane</keyword>
<evidence type="ECO:0000256" key="1">
    <source>
        <dbReference type="SAM" id="Phobius"/>
    </source>
</evidence>
<protein>
    <submittedName>
        <fullName evidence="2">DUF1772 domain-containing protein</fullName>
    </submittedName>
</protein>
<organism evidence="2 3">
    <name type="scientific">Streptomyces huasconensis</name>
    <dbReference type="NCBI Taxonomy" id="1854574"/>
    <lineage>
        <taxon>Bacteria</taxon>
        <taxon>Bacillati</taxon>
        <taxon>Actinomycetota</taxon>
        <taxon>Actinomycetes</taxon>
        <taxon>Kitasatosporales</taxon>
        <taxon>Streptomycetaceae</taxon>
        <taxon>Streptomyces</taxon>
    </lineage>
</organism>
<gene>
    <name evidence="2" type="ORF">AB0887_37805</name>
</gene>
<keyword evidence="3" id="KW-1185">Reference proteome</keyword>
<dbReference type="InterPro" id="IPR013901">
    <property type="entry name" value="Anthrone_oxy"/>
</dbReference>
<name>A0ABV3M7I6_9ACTN</name>
<dbReference type="RefSeq" id="WP_359773782.1">
    <property type="nucleotide sequence ID" value="NZ_JBEYRR010000001.1"/>
</dbReference>
<keyword evidence="1" id="KW-0472">Membrane</keyword>
<comment type="caution">
    <text evidence="2">The sequence shown here is derived from an EMBL/GenBank/DDBJ whole genome shotgun (WGS) entry which is preliminary data.</text>
</comment>
<proteinExistence type="predicted"/>
<accession>A0ABV3M7I6</accession>
<reference evidence="2 3" key="1">
    <citation type="submission" date="2024-06" db="EMBL/GenBank/DDBJ databases">
        <title>The Natural Products Discovery Center: Release of the First 8490 Sequenced Strains for Exploring Actinobacteria Biosynthetic Diversity.</title>
        <authorList>
            <person name="Kalkreuter E."/>
            <person name="Kautsar S.A."/>
            <person name="Yang D."/>
            <person name="Bader C.D."/>
            <person name="Teijaro C.N."/>
            <person name="Fluegel L."/>
            <person name="Davis C.M."/>
            <person name="Simpson J.R."/>
            <person name="Lauterbach L."/>
            <person name="Steele A.D."/>
            <person name="Gui C."/>
            <person name="Meng S."/>
            <person name="Li G."/>
            <person name="Viehrig K."/>
            <person name="Ye F."/>
            <person name="Su P."/>
            <person name="Kiefer A.F."/>
            <person name="Nichols A."/>
            <person name="Cepeda A.J."/>
            <person name="Yan W."/>
            <person name="Fan B."/>
            <person name="Jiang Y."/>
            <person name="Adhikari A."/>
            <person name="Zheng C.-J."/>
            <person name="Schuster L."/>
            <person name="Cowan T.M."/>
            <person name="Smanski M.J."/>
            <person name="Chevrette M.G."/>
            <person name="De Carvalho L.P.S."/>
            <person name="Shen B."/>
        </authorList>
    </citation>
    <scope>NUCLEOTIDE SEQUENCE [LARGE SCALE GENOMIC DNA]</scope>
    <source>
        <strain evidence="2 3">NPDC047833</strain>
    </source>
</reference>
<evidence type="ECO:0000313" key="3">
    <source>
        <dbReference type="Proteomes" id="UP001553843"/>
    </source>
</evidence>
<keyword evidence="1" id="KW-1133">Transmembrane helix</keyword>
<evidence type="ECO:0000313" key="2">
    <source>
        <dbReference type="EMBL" id="MEW2367666.1"/>
    </source>
</evidence>
<dbReference type="EMBL" id="JBEYRS010000029">
    <property type="protein sequence ID" value="MEW2367666.1"/>
    <property type="molecule type" value="Genomic_DNA"/>
</dbReference>
<sequence length="154" mass="16650">MLEVVVVPLLLLVNGLGAGVMMNTQLGGFAYLNLLPPARYVHAHAFYSTRYDPFMPLCIVATALGAGVLAIAGSHPEARVLHALAALLALATITVSVVKNVPVNRWVQSLDPQRLPADFAERDPRRSWGRWNQVRTWLLTSALVANCAALATLL</sequence>
<feature type="transmembrane region" description="Helical" evidence="1">
    <location>
        <begin position="80"/>
        <end position="98"/>
    </location>
</feature>
<dbReference type="Pfam" id="PF08592">
    <property type="entry name" value="Anthrone_oxy"/>
    <property type="match status" value="1"/>
</dbReference>
<feature type="transmembrane region" description="Helical" evidence="1">
    <location>
        <begin position="54"/>
        <end position="73"/>
    </location>
</feature>